<evidence type="ECO:0000313" key="3">
    <source>
        <dbReference type="EMBL" id="MFC7703301.1"/>
    </source>
</evidence>
<dbReference type="EMBL" id="JBHTFQ010000002">
    <property type="protein sequence ID" value="MFC7703301.1"/>
    <property type="molecule type" value="Genomic_DNA"/>
</dbReference>
<dbReference type="Pfam" id="PF04972">
    <property type="entry name" value="BON"/>
    <property type="match status" value="1"/>
</dbReference>
<keyword evidence="4" id="KW-1185">Reference proteome</keyword>
<feature type="region of interest" description="Disordered" evidence="1">
    <location>
        <begin position="1"/>
        <end position="108"/>
    </location>
</feature>
<feature type="compositionally biased region" description="Basic and acidic residues" evidence="1">
    <location>
        <begin position="29"/>
        <end position="41"/>
    </location>
</feature>
<accession>A0ABW2UIE5</accession>
<feature type="compositionally biased region" description="Basic and acidic residues" evidence="1">
    <location>
        <begin position="1"/>
        <end position="18"/>
    </location>
</feature>
<evidence type="ECO:0000313" key="4">
    <source>
        <dbReference type="Proteomes" id="UP001596516"/>
    </source>
</evidence>
<comment type="caution">
    <text evidence="3">The sequence shown here is derived from an EMBL/GenBank/DDBJ whole genome shotgun (WGS) entry which is preliminary data.</text>
</comment>
<protein>
    <submittedName>
        <fullName evidence="3">BON domain-containing protein</fullName>
    </submittedName>
</protein>
<sequence length="180" mass="19067">MSDADRPGTSGAKRDSDGRTAGSVAPETGTHDRDERQDKAGFDTSPPPTDPGQSHRNPGLHDGPPPEQEGWREFDVDSPSGTWVGDAPYPGPPPTTDEEAAIPEDDVPQRDAGADILLTLTAVLEEDVTLEIDDLSVEVRGTTVILRGSAARPEDRERAADLAGNIGAVERVENLIAVNN</sequence>
<dbReference type="RefSeq" id="WP_377399343.1">
    <property type="nucleotide sequence ID" value="NZ_JBHTFQ010000002.1"/>
</dbReference>
<dbReference type="InterPro" id="IPR007055">
    <property type="entry name" value="BON_dom"/>
</dbReference>
<feature type="domain" description="BON" evidence="2">
    <location>
        <begin position="112"/>
        <end position="180"/>
    </location>
</feature>
<dbReference type="Proteomes" id="UP001596516">
    <property type="component" value="Unassembled WGS sequence"/>
</dbReference>
<organism evidence="3 4">
    <name type="scientific">Plastorhodobacter daqingensis</name>
    <dbReference type="NCBI Taxonomy" id="1387281"/>
    <lineage>
        <taxon>Bacteria</taxon>
        <taxon>Pseudomonadati</taxon>
        <taxon>Pseudomonadota</taxon>
        <taxon>Alphaproteobacteria</taxon>
        <taxon>Rhodobacterales</taxon>
        <taxon>Paracoccaceae</taxon>
        <taxon>Plastorhodobacter</taxon>
    </lineage>
</organism>
<evidence type="ECO:0000259" key="2">
    <source>
        <dbReference type="PROSITE" id="PS50914"/>
    </source>
</evidence>
<gene>
    <name evidence="3" type="ORF">ACFQXB_03725</name>
</gene>
<evidence type="ECO:0000256" key="1">
    <source>
        <dbReference type="SAM" id="MobiDB-lite"/>
    </source>
</evidence>
<feature type="compositionally biased region" description="Acidic residues" evidence="1">
    <location>
        <begin position="96"/>
        <end position="106"/>
    </location>
</feature>
<name>A0ABW2UIE5_9RHOB</name>
<proteinExistence type="predicted"/>
<dbReference type="PROSITE" id="PS50914">
    <property type="entry name" value="BON"/>
    <property type="match status" value="1"/>
</dbReference>
<reference evidence="4" key="1">
    <citation type="journal article" date="2019" name="Int. J. Syst. Evol. Microbiol.">
        <title>The Global Catalogue of Microorganisms (GCM) 10K type strain sequencing project: providing services to taxonomists for standard genome sequencing and annotation.</title>
        <authorList>
            <consortium name="The Broad Institute Genomics Platform"/>
            <consortium name="The Broad Institute Genome Sequencing Center for Infectious Disease"/>
            <person name="Wu L."/>
            <person name="Ma J."/>
        </authorList>
    </citation>
    <scope>NUCLEOTIDE SEQUENCE [LARGE SCALE GENOMIC DNA]</scope>
    <source>
        <strain evidence="4">CGMCC 1.12750</strain>
    </source>
</reference>